<feature type="region of interest" description="Disordered" evidence="1">
    <location>
        <begin position="111"/>
        <end position="153"/>
    </location>
</feature>
<dbReference type="AlphaFoldDB" id="A0A9N9L519"/>
<evidence type="ECO:0000313" key="3">
    <source>
        <dbReference type="Proteomes" id="UP000696280"/>
    </source>
</evidence>
<sequence length="153" mass="17751">MYLNRVYEYNGKYCPRGFGYNSIFRVELSWHYYSTQLISNADRGSVERTARQLSDSSTGKIIGGALWKICPTNPFEKTEHEDAYWFPEGGEREFVNEALERFEPPRATMRQRLQSHLQTPRSRQPNYGLGHRKGARGGRRNVAGRNHLRDPAL</sequence>
<accession>A0A9N9L519</accession>
<feature type="compositionally biased region" description="Basic residues" evidence="1">
    <location>
        <begin position="130"/>
        <end position="139"/>
    </location>
</feature>
<evidence type="ECO:0000256" key="1">
    <source>
        <dbReference type="SAM" id="MobiDB-lite"/>
    </source>
</evidence>
<name>A0A9N9L519_9HELO</name>
<gene>
    <name evidence="2" type="ORF">HYFRA_00012739</name>
</gene>
<dbReference type="Proteomes" id="UP000696280">
    <property type="component" value="Unassembled WGS sequence"/>
</dbReference>
<dbReference type="EMBL" id="CAJVRL010000097">
    <property type="protein sequence ID" value="CAG8960221.1"/>
    <property type="molecule type" value="Genomic_DNA"/>
</dbReference>
<reference evidence="2" key="1">
    <citation type="submission" date="2021-07" db="EMBL/GenBank/DDBJ databases">
        <authorList>
            <person name="Durling M."/>
        </authorList>
    </citation>
    <scope>NUCLEOTIDE SEQUENCE</scope>
</reference>
<comment type="caution">
    <text evidence="2">The sequence shown here is derived from an EMBL/GenBank/DDBJ whole genome shotgun (WGS) entry which is preliminary data.</text>
</comment>
<dbReference type="OrthoDB" id="410198at2759"/>
<organism evidence="2 3">
    <name type="scientific">Hymenoscyphus fraxineus</name>
    <dbReference type="NCBI Taxonomy" id="746836"/>
    <lineage>
        <taxon>Eukaryota</taxon>
        <taxon>Fungi</taxon>
        <taxon>Dikarya</taxon>
        <taxon>Ascomycota</taxon>
        <taxon>Pezizomycotina</taxon>
        <taxon>Leotiomycetes</taxon>
        <taxon>Helotiales</taxon>
        <taxon>Helotiaceae</taxon>
        <taxon>Hymenoscyphus</taxon>
    </lineage>
</organism>
<feature type="compositionally biased region" description="Polar residues" evidence="1">
    <location>
        <begin position="111"/>
        <end position="125"/>
    </location>
</feature>
<keyword evidence="3" id="KW-1185">Reference proteome</keyword>
<proteinExistence type="predicted"/>
<protein>
    <submittedName>
        <fullName evidence="2">Uncharacterized protein</fullName>
    </submittedName>
</protein>
<evidence type="ECO:0000313" key="2">
    <source>
        <dbReference type="EMBL" id="CAG8960221.1"/>
    </source>
</evidence>